<name>T1KK73_TETUR</name>
<evidence type="ECO:0000256" key="5">
    <source>
        <dbReference type="ARBA" id="ARBA00023242"/>
    </source>
</evidence>
<feature type="domain" description="S1 motif" evidence="9">
    <location>
        <begin position="741"/>
        <end position="812"/>
    </location>
</feature>
<evidence type="ECO:0000313" key="11">
    <source>
        <dbReference type="Proteomes" id="UP000015104"/>
    </source>
</evidence>
<keyword evidence="2" id="KW-0690">Ribosome biogenesis</keyword>
<feature type="compositionally biased region" description="Basic and acidic residues" evidence="8">
    <location>
        <begin position="1065"/>
        <end position="1078"/>
    </location>
</feature>
<dbReference type="OrthoDB" id="412781at2759"/>
<keyword evidence="4" id="KW-0677">Repeat</keyword>
<feature type="compositionally biased region" description="Basic and acidic residues" evidence="8">
    <location>
        <begin position="37"/>
        <end position="51"/>
    </location>
</feature>
<dbReference type="EMBL" id="CAEY01000173">
    <property type="status" value="NOT_ANNOTATED_CDS"/>
    <property type="molecule type" value="Genomic_DNA"/>
</dbReference>
<dbReference type="InterPro" id="IPR011990">
    <property type="entry name" value="TPR-like_helical_dom_sf"/>
</dbReference>
<accession>T1KK73</accession>
<dbReference type="Proteomes" id="UP000015104">
    <property type="component" value="Unassembled WGS sequence"/>
</dbReference>
<feature type="domain" description="S1 motif" evidence="9">
    <location>
        <begin position="296"/>
        <end position="364"/>
    </location>
</feature>
<dbReference type="Gene3D" id="2.40.50.140">
    <property type="entry name" value="Nucleic acid-binding proteins"/>
    <property type="match status" value="5"/>
</dbReference>
<feature type="domain" description="S1 motif" evidence="9">
    <location>
        <begin position="562"/>
        <end position="631"/>
    </location>
</feature>
<feature type="compositionally biased region" description="Acidic residues" evidence="8">
    <location>
        <begin position="1079"/>
        <end position="1112"/>
    </location>
</feature>
<feature type="region of interest" description="Disordered" evidence="8">
    <location>
        <begin position="1234"/>
        <end position="1261"/>
    </location>
</feature>
<keyword evidence="7" id="KW-0175">Coiled coil</keyword>
<gene>
    <name evidence="10" type="primary">107364770</name>
</gene>
<evidence type="ECO:0000256" key="3">
    <source>
        <dbReference type="ARBA" id="ARBA00022552"/>
    </source>
</evidence>
<dbReference type="InterPro" id="IPR003029">
    <property type="entry name" value="S1_domain"/>
</dbReference>
<dbReference type="SMART" id="SM00386">
    <property type="entry name" value="HAT"/>
    <property type="match status" value="6"/>
</dbReference>
<feature type="region of interest" description="Disordered" evidence="8">
    <location>
        <begin position="1065"/>
        <end position="1198"/>
    </location>
</feature>
<dbReference type="KEGG" id="tut:107364770"/>
<dbReference type="EnsemblMetazoa" id="tetur13g02630.1">
    <property type="protein sequence ID" value="tetur13g02630.1"/>
    <property type="gene ID" value="tetur13g02630"/>
</dbReference>
<evidence type="ECO:0000256" key="2">
    <source>
        <dbReference type="ARBA" id="ARBA00022517"/>
    </source>
</evidence>
<feature type="compositionally biased region" description="Acidic residues" evidence="8">
    <location>
        <begin position="1234"/>
        <end position="1244"/>
    </location>
</feature>
<feature type="coiled-coil region" evidence="7">
    <location>
        <begin position="1335"/>
        <end position="1362"/>
    </location>
</feature>
<dbReference type="PROSITE" id="PS50126">
    <property type="entry name" value="S1"/>
    <property type="match status" value="5"/>
</dbReference>
<sequence length="1538" mass="173407">MTEVDFPRGKYPGYKDSLAKKVPKRPAEDELFSTRVLNKDDDTGGDDEKTKSAKKSKRQKNKKSTSEEVSEPGVPSFDEKVVIYRLKTNNVAINSIILGCVAEIKDYEMSVQLPGAVLVKVSITNISEPYSKALVTYAQDPANNPSPPKPKSLFQPGDLLPVKILDKKESHMSYDDTSMSLTDIDASVNPRDVYSDLHTAPFLKNCANTSICAAVVEIEDHGYLMDIGRENIKGFMSFDDAKPFIEARNLKNLSVGQVILCNIISASQRVVKLTTKAIKPRNSEDSTFPTSCLLPGVTVTAKVLATCEVGLEVVVFGQHRGFVHKDHLKTIWDLPRDDYQVGEDLKGIILFVNPVNKVVALSLRSHPELSSLKKSWAELRIGQLIEKAQIVGKDSGGSFIFKFPNGFKGVAPKHELSDDFLGQEDLAVIETQLPIGSFQKCRIKSFSYLDGYAKVTLKNSLLEAEHLSVEDLKVGQVLEGRVKKLNKKGLIITLGFGLKAYCPTIHHKDSVKPKDYAAGSKLKCRIIRLDSKSLVPRIAVTCRKELIREKNIIDDFSKAVAGLYTRGIVVLIQENGLVIEFFNELRGFLSAKRFQKENLQYSVSSYSIGQILPVYVVQSDAKNEKIHLSLIYSEPEEESDIISSTPIGTILSDLTVVSKDADGFSLTNTDGDSFYLPKAQLSDYPGLIDKLHEVIQVDDTIEKVVVFKNTSNVPIVSRRAIFIQASEKENPVFKPETLNTGLVVPAIIKNFKVYGIIVECPGGMIGLIPTENISKTKVDPLESGFATNQTVLVHINHLKEKDDEKRLNCSSIISQCVSPDFPPEMILSNYLVDYTFIKSRLWTINNKPVTRALSSIKPGDILPFKVLKSVDEQALCACTVEGCKKPIPGIINRSKKKSNDGKVGQTGEGVVLYIDIEKKLVHLSVDQDLRKKASSAIKNSSYSRVSVGQVLISNVELTTDKFHIVSLKGHAIGALAYIPRYIHLNALKPDSNLYKNGQKLYFAVKEKLTAIDESSLIIGSKTSEKPTSVKNKEAEALLAKARKETLKKAMNMVENKIKLGKENVTKKGDDKNADKSLVENEDDDDESDPDEINFDSDEEEEVEMETDDDENQNNEKKIRKSKNLEEDDQESPSFFVDTEGISTRKTVKSNANDDDEDDDVSSVDDSDEDGVKVITPNILKKRKRKVSENHEDKLKEEKKKHFKKLQSLVSTRVKSAVTDENEVFSWDAPKDIDLSNELEEDEDTNVPVSKQPEDEENGGPLTKEEFEKLVVQCPNDIERWCRYINYYIGQNEIIKAKELCERALESIDHKIEDNKLKIWTLKLKIEYKHGSSESLEELIKQAKCANDELKIYQNMIKIYEEDGKTELAEQVYRESTKKFPLNKSLWVAFGKFYLKNGRVTSFRDLFLRCINYMDKKEQLDLIVKFAQLECQYGDLERAKTMFEAALVNFPKRTDIWSTYIDLMIKYNLKEEEGIIRRDSIESIRLLFDRAIAIKIKEKKIRFLFQKYIDFEKRYGDEEKIAIINKKMSEYVDANDIIY</sequence>
<dbReference type="OMA" id="EAACIMQ"/>
<feature type="coiled-coil region" evidence="7">
    <location>
        <begin position="1029"/>
        <end position="1063"/>
    </location>
</feature>
<feature type="compositionally biased region" description="Acidic residues" evidence="8">
    <location>
        <begin position="1152"/>
        <end position="1168"/>
    </location>
</feature>
<evidence type="ECO:0000256" key="8">
    <source>
        <dbReference type="SAM" id="MobiDB-lite"/>
    </source>
</evidence>
<dbReference type="GO" id="GO:0006364">
    <property type="term" value="P:rRNA processing"/>
    <property type="evidence" value="ECO:0007669"/>
    <property type="project" value="UniProtKB-KW"/>
</dbReference>
<evidence type="ECO:0000259" key="9">
    <source>
        <dbReference type="PROSITE" id="PS50126"/>
    </source>
</evidence>
<feature type="compositionally biased region" description="Polar residues" evidence="8">
    <location>
        <begin position="1140"/>
        <end position="1150"/>
    </location>
</feature>
<dbReference type="PANTHER" id="PTHR23270">
    <property type="entry name" value="PROGRAMMED CELL DEATH PROTEIN 11 PRE-RRNA PROCESSING PROTEIN RRP5"/>
    <property type="match status" value="1"/>
</dbReference>
<dbReference type="InterPro" id="IPR012340">
    <property type="entry name" value="NA-bd_OB-fold"/>
</dbReference>
<dbReference type="GO" id="GO:0003723">
    <property type="term" value="F:RNA binding"/>
    <property type="evidence" value="ECO:0007669"/>
    <property type="project" value="TreeGrafter"/>
</dbReference>
<dbReference type="Gene3D" id="1.25.40.10">
    <property type="entry name" value="Tetratricopeptide repeat domain"/>
    <property type="match status" value="2"/>
</dbReference>
<evidence type="ECO:0000256" key="6">
    <source>
        <dbReference type="ARBA" id="ARBA00073619"/>
    </source>
</evidence>
<feature type="compositionally biased region" description="Basic residues" evidence="8">
    <location>
        <begin position="52"/>
        <end position="63"/>
    </location>
</feature>
<dbReference type="Pfam" id="PF23240">
    <property type="entry name" value="HAT_PRP39_N"/>
    <property type="match status" value="1"/>
</dbReference>
<proteinExistence type="predicted"/>
<dbReference type="Pfam" id="PF23459">
    <property type="entry name" value="S1_RRP5"/>
    <property type="match status" value="1"/>
</dbReference>
<feature type="domain" description="S1 motif" evidence="9">
    <location>
        <begin position="208"/>
        <end position="276"/>
    </location>
</feature>
<comment type="subcellular location">
    <subcellularLocation>
        <location evidence="1">Nucleus</location>
        <location evidence="1">Nucleolus</location>
    </subcellularLocation>
</comment>
<feature type="region of interest" description="Disordered" evidence="8">
    <location>
        <begin position="1"/>
        <end position="73"/>
    </location>
</feature>
<protein>
    <recommendedName>
        <fullName evidence="6">rRNA biogenesis protein RRP5</fullName>
    </recommendedName>
</protein>
<evidence type="ECO:0000256" key="1">
    <source>
        <dbReference type="ARBA" id="ARBA00004604"/>
    </source>
</evidence>
<dbReference type="eggNOG" id="KOG1070">
    <property type="taxonomic scope" value="Eukaryota"/>
</dbReference>
<keyword evidence="11" id="KW-1185">Reference proteome</keyword>
<evidence type="ECO:0000256" key="7">
    <source>
        <dbReference type="SAM" id="Coils"/>
    </source>
</evidence>
<dbReference type="STRING" id="32264.T1KK73"/>
<feature type="compositionally biased region" description="Basic and acidic residues" evidence="8">
    <location>
        <begin position="1186"/>
        <end position="1198"/>
    </location>
</feature>
<organism evidence="10 11">
    <name type="scientific">Tetranychus urticae</name>
    <name type="common">Two-spotted spider mite</name>
    <dbReference type="NCBI Taxonomy" id="32264"/>
    <lineage>
        <taxon>Eukaryota</taxon>
        <taxon>Metazoa</taxon>
        <taxon>Ecdysozoa</taxon>
        <taxon>Arthropoda</taxon>
        <taxon>Chelicerata</taxon>
        <taxon>Arachnida</taxon>
        <taxon>Acari</taxon>
        <taxon>Acariformes</taxon>
        <taxon>Trombidiformes</taxon>
        <taxon>Prostigmata</taxon>
        <taxon>Eleutherengona</taxon>
        <taxon>Raphignathae</taxon>
        <taxon>Tetranychoidea</taxon>
        <taxon>Tetranychidae</taxon>
        <taxon>Tetranychus</taxon>
    </lineage>
</organism>
<dbReference type="InterPro" id="IPR045209">
    <property type="entry name" value="Rrp5"/>
</dbReference>
<reference evidence="11" key="1">
    <citation type="submission" date="2011-08" db="EMBL/GenBank/DDBJ databases">
        <authorList>
            <person name="Rombauts S."/>
        </authorList>
    </citation>
    <scope>NUCLEOTIDE SEQUENCE</scope>
    <source>
        <strain evidence="11">London</strain>
    </source>
</reference>
<keyword evidence="5" id="KW-0539">Nucleus</keyword>
<dbReference type="InterPro" id="IPR003107">
    <property type="entry name" value="HAT"/>
</dbReference>
<evidence type="ECO:0000256" key="4">
    <source>
        <dbReference type="ARBA" id="ARBA00022737"/>
    </source>
</evidence>
<reference evidence="10" key="2">
    <citation type="submission" date="2015-06" db="UniProtKB">
        <authorList>
            <consortium name="EnsemblMetazoa"/>
        </authorList>
    </citation>
    <scope>IDENTIFICATION</scope>
</reference>
<dbReference type="FunFam" id="2.40.50.140:FF:000196">
    <property type="entry name" value="rRNA biogenesis protein RRP5"/>
    <property type="match status" value="1"/>
</dbReference>
<dbReference type="SUPFAM" id="SSF48452">
    <property type="entry name" value="TPR-like"/>
    <property type="match status" value="2"/>
</dbReference>
<dbReference type="PANTHER" id="PTHR23270:SF10">
    <property type="entry name" value="PROTEIN RRP5 HOMOLOG"/>
    <property type="match status" value="1"/>
</dbReference>
<dbReference type="SUPFAM" id="SSF50249">
    <property type="entry name" value="Nucleic acid-binding proteins"/>
    <property type="match status" value="5"/>
</dbReference>
<keyword evidence="3" id="KW-0698">rRNA processing</keyword>
<feature type="domain" description="S1 motif" evidence="9">
    <location>
        <begin position="475"/>
        <end position="543"/>
    </location>
</feature>
<dbReference type="HOGENOM" id="CLU_000845_0_1_1"/>
<evidence type="ECO:0000313" key="10">
    <source>
        <dbReference type="EnsemblMetazoa" id="tetur13g02630.1"/>
    </source>
</evidence>
<dbReference type="GO" id="GO:0032040">
    <property type="term" value="C:small-subunit processome"/>
    <property type="evidence" value="ECO:0007669"/>
    <property type="project" value="TreeGrafter"/>
</dbReference>
<dbReference type="InterPro" id="IPR057302">
    <property type="entry name" value="Rrp5_S1"/>
</dbReference>
<dbReference type="SMART" id="SM00316">
    <property type="entry name" value="S1"/>
    <property type="match status" value="8"/>
</dbReference>